<evidence type="ECO:0000313" key="3">
    <source>
        <dbReference type="Proteomes" id="UP000549394"/>
    </source>
</evidence>
<dbReference type="Proteomes" id="UP000549394">
    <property type="component" value="Unassembled WGS sequence"/>
</dbReference>
<proteinExistence type="predicted"/>
<evidence type="ECO:0000256" key="1">
    <source>
        <dbReference type="SAM" id="MobiDB-lite"/>
    </source>
</evidence>
<comment type="caution">
    <text evidence="2">The sequence shown here is derived from an EMBL/GenBank/DDBJ whole genome shotgun (WGS) entry which is preliminary data.</text>
</comment>
<gene>
    <name evidence="2" type="ORF">DGYR_LOCUS7934</name>
</gene>
<reference evidence="2 3" key="1">
    <citation type="submission" date="2020-08" db="EMBL/GenBank/DDBJ databases">
        <authorList>
            <person name="Hejnol A."/>
        </authorList>
    </citation>
    <scope>NUCLEOTIDE SEQUENCE [LARGE SCALE GENOMIC DNA]</scope>
</reference>
<feature type="compositionally biased region" description="Basic residues" evidence="1">
    <location>
        <begin position="7"/>
        <end position="16"/>
    </location>
</feature>
<keyword evidence="3" id="KW-1185">Reference proteome</keyword>
<feature type="region of interest" description="Disordered" evidence="1">
    <location>
        <begin position="1"/>
        <end position="33"/>
    </location>
</feature>
<feature type="compositionally biased region" description="Basic and acidic residues" evidence="1">
    <location>
        <begin position="17"/>
        <end position="33"/>
    </location>
</feature>
<evidence type="ECO:0000313" key="2">
    <source>
        <dbReference type="EMBL" id="CAD5119742.1"/>
    </source>
</evidence>
<dbReference type="EMBL" id="CAJFCJ010000011">
    <property type="protein sequence ID" value="CAD5119742.1"/>
    <property type="molecule type" value="Genomic_DNA"/>
</dbReference>
<feature type="region of interest" description="Disordered" evidence="1">
    <location>
        <begin position="141"/>
        <end position="166"/>
    </location>
</feature>
<accession>A0A7I8VVJ2</accession>
<organism evidence="2 3">
    <name type="scientific">Dimorphilus gyrociliatus</name>
    <dbReference type="NCBI Taxonomy" id="2664684"/>
    <lineage>
        <taxon>Eukaryota</taxon>
        <taxon>Metazoa</taxon>
        <taxon>Spiralia</taxon>
        <taxon>Lophotrochozoa</taxon>
        <taxon>Annelida</taxon>
        <taxon>Polychaeta</taxon>
        <taxon>Polychaeta incertae sedis</taxon>
        <taxon>Dinophilidae</taxon>
        <taxon>Dimorphilus</taxon>
    </lineage>
</organism>
<name>A0A7I8VVJ2_9ANNE</name>
<dbReference type="AlphaFoldDB" id="A0A7I8VVJ2"/>
<feature type="region of interest" description="Disordered" evidence="1">
    <location>
        <begin position="48"/>
        <end position="76"/>
    </location>
</feature>
<sequence>MSENSPRTKKKHRNDGKKKSDSIKRKPREKVKSFRDVCLQSMSLESVKGRKKMVRPPSIGLRLSNNKKTKASVKEKSKEIVHSTVLIPQRDYRKVIKADVNSIKRWSRENKLPHMLSNQLELLHKQIIAFRHIQMSNYLSTRNSPTTLPEEQKNQHQNHRKLSNAKSGKDCLDPCMIKQIEGVKNLSKCIQIPENPNKRLQSPEVTYKKCPWVDEHHYSALMKNGNESSITSKFLRNYTRNEQLHVRQDDYAINHNEFFEQNNKAARKSDLQDDSCCHESGKLKNYTNTRIHQSYEEEREKYPCCCFTIESTNKLRNENILADSSSNPIVLAEDNRGAQFTLSNDMGENKSNFGGSGIKEFLCRINYPSVKDSSNRCSFISDCNYSLRSRVHTVENRPSLNETNLDSIKHNIDGRVHLIADKKKSIMKNEYHSDLAKAYMNLSLGSPPVSEERPEYIQHLNSSPSINIQEKSSKHTTTIDSSPQRDVQQVIKDFENKRNSNNNSQPDQTNLTCGDCYNNFYDFNQDPAKRYTTLIPRKSELIYNECSSEFASFEKVFRPPEISKSAPDPRGLAIGCFHCSDDMRCLKADIHPSPNSGYLLTSVERNIHLSDKDSCETLKNSDMNKDLFEKSADQIVKFNKETNINILGCSHGISEKIRDLQRKLYETGNFPPPCQTLT</sequence>
<protein>
    <submittedName>
        <fullName evidence="2">DgyrCDS8338</fullName>
    </submittedName>
</protein>